<feature type="signal peptide" evidence="1">
    <location>
        <begin position="1"/>
        <end position="18"/>
    </location>
</feature>
<protein>
    <submittedName>
        <fullName evidence="3">GH16 domain-containing protein</fullName>
    </submittedName>
</protein>
<evidence type="ECO:0000313" key="4">
    <source>
        <dbReference type="Proteomes" id="UP001408356"/>
    </source>
</evidence>
<feature type="domain" description="GH16" evidence="2">
    <location>
        <begin position="22"/>
        <end position="282"/>
    </location>
</feature>
<accession>A0ABR2UQS7</accession>
<dbReference type="EMBL" id="JARVKF010000402">
    <property type="protein sequence ID" value="KAK9417035.1"/>
    <property type="molecule type" value="Genomic_DNA"/>
</dbReference>
<reference evidence="3 4" key="1">
    <citation type="journal article" date="2024" name="J. Plant Pathol.">
        <title>Sequence and assembly of the genome of Seiridium unicorne, isolate CBS 538.82, causal agent of cypress canker disease.</title>
        <authorList>
            <person name="Scali E."/>
            <person name="Rocca G.D."/>
            <person name="Danti R."/>
            <person name="Garbelotto M."/>
            <person name="Barberini S."/>
            <person name="Baroncelli R."/>
            <person name="Emiliani G."/>
        </authorList>
    </citation>
    <scope>NUCLEOTIDE SEQUENCE [LARGE SCALE GENOMIC DNA]</scope>
    <source>
        <strain evidence="3 4">BM-138-508</strain>
    </source>
</reference>
<evidence type="ECO:0000256" key="1">
    <source>
        <dbReference type="SAM" id="SignalP"/>
    </source>
</evidence>
<dbReference type="InterPro" id="IPR050546">
    <property type="entry name" value="Glycosyl_Hydrlase_16"/>
</dbReference>
<dbReference type="PROSITE" id="PS51762">
    <property type="entry name" value="GH16_2"/>
    <property type="match status" value="1"/>
</dbReference>
<proteinExistence type="predicted"/>
<gene>
    <name evidence="3" type="ORF">SUNI508_09274</name>
</gene>
<dbReference type="Pfam" id="PF26113">
    <property type="entry name" value="GH16_XgeA"/>
    <property type="match status" value="1"/>
</dbReference>
<feature type="chain" id="PRO_5046420680" evidence="1">
    <location>
        <begin position="19"/>
        <end position="282"/>
    </location>
</feature>
<dbReference type="InterPro" id="IPR000757">
    <property type="entry name" value="Beta-glucanase-like"/>
</dbReference>
<evidence type="ECO:0000313" key="3">
    <source>
        <dbReference type="EMBL" id="KAK9417035.1"/>
    </source>
</evidence>
<comment type="caution">
    <text evidence="3">The sequence shown here is derived from an EMBL/GenBank/DDBJ whole genome shotgun (WGS) entry which is preliminary data.</text>
</comment>
<evidence type="ECO:0000259" key="2">
    <source>
        <dbReference type="PROSITE" id="PS51762"/>
    </source>
</evidence>
<dbReference type="Gene3D" id="2.60.120.200">
    <property type="match status" value="1"/>
</dbReference>
<dbReference type="Proteomes" id="UP001408356">
    <property type="component" value="Unassembled WGS sequence"/>
</dbReference>
<dbReference type="SUPFAM" id="SSF49899">
    <property type="entry name" value="Concanavalin A-like lectins/glucanases"/>
    <property type="match status" value="1"/>
</dbReference>
<dbReference type="InterPro" id="IPR013320">
    <property type="entry name" value="ConA-like_dom_sf"/>
</dbReference>
<name>A0ABR2UQS7_9PEZI</name>
<dbReference type="PANTHER" id="PTHR10963:SF60">
    <property type="entry name" value="GRAM-NEGATIVE BACTERIA-BINDING PROTEIN 1-RELATED"/>
    <property type="match status" value="1"/>
</dbReference>
<dbReference type="PANTHER" id="PTHR10963">
    <property type="entry name" value="GLYCOSYL HYDROLASE-RELATED"/>
    <property type="match status" value="1"/>
</dbReference>
<sequence length="282" mass="29650">MRFQTSSVLPFLPALAAAIAPPSMDGFSILFSDDFAGSAGSSPNTDTWNVATAIDTNAEVQTYTTSNSNLQISGGQTIQFVPQKSPSGIWTSGRIETVGAWTPAVGKVMVIQSSILLGDNAEANKQGIWPAFWALGDAMRHGTQWPLAGEIDIFEQVDGVPTAYGTLHCGSTTGGPCNSPSGKGASVALPTEGFNTWGVRIDLTNSDWTQQTIEWQLNGATFNTVTGSDIGDEGTWGTLAHSPLYILLNVAVGGDWPGEPNDATTAGYGSMMEVQYVAVYST</sequence>
<organism evidence="3 4">
    <name type="scientific">Seiridium unicorne</name>
    <dbReference type="NCBI Taxonomy" id="138068"/>
    <lineage>
        <taxon>Eukaryota</taxon>
        <taxon>Fungi</taxon>
        <taxon>Dikarya</taxon>
        <taxon>Ascomycota</taxon>
        <taxon>Pezizomycotina</taxon>
        <taxon>Sordariomycetes</taxon>
        <taxon>Xylariomycetidae</taxon>
        <taxon>Amphisphaeriales</taxon>
        <taxon>Sporocadaceae</taxon>
        <taxon>Seiridium</taxon>
    </lineage>
</organism>
<dbReference type="CDD" id="cd02182">
    <property type="entry name" value="GH16_Strep_laminarinase_like"/>
    <property type="match status" value="1"/>
</dbReference>
<keyword evidence="1" id="KW-0732">Signal</keyword>
<keyword evidence="4" id="KW-1185">Reference proteome</keyword>